<dbReference type="OrthoDB" id="6105638at2"/>
<evidence type="ECO:0000313" key="2">
    <source>
        <dbReference type="Proteomes" id="UP000254326"/>
    </source>
</evidence>
<organism evidence="1 2">
    <name type="scientific">Marinomonas piezotolerans</name>
    <dbReference type="NCBI Taxonomy" id="2213058"/>
    <lineage>
        <taxon>Bacteria</taxon>
        <taxon>Pseudomonadati</taxon>
        <taxon>Pseudomonadota</taxon>
        <taxon>Gammaproteobacteria</taxon>
        <taxon>Oceanospirillales</taxon>
        <taxon>Oceanospirillaceae</taxon>
        <taxon>Marinomonas</taxon>
    </lineage>
</organism>
<evidence type="ECO:0000313" key="1">
    <source>
        <dbReference type="EMBL" id="RDL43716.1"/>
    </source>
</evidence>
<keyword evidence="2" id="KW-1185">Reference proteome</keyword>
<name>A0A370U7E9_9GAMM</name>
<protein>
    <recommendedName>
        <fullName evidence="3">GNAT family N-acetyltransferase</fullName>
    </recommendedName>
</protein>
<dbReference type="RefSeq" id="WP_115468634.1">
    <property type="nucleotide sequence ID" value="NZ_QKRA01000006.1"/>
</dbReference>
<dbReference type="Proteomes" id="UP000254326">
    <property type="component" value="Unassembled WGS sequence"/>
</dbReference>
<evidence type="ECO:0008006" key="3">
    <source>
        <dbReference type="Google" id="ProtNLM"/>
    </source>
</evidence>
<comment type="caution">
    <text evidence="1">The sequence shown here is derived from an EMBL/GenBank/DDBJ whole genome shotgun (WGS) entry which is preliminary data.</text>
</comment>
<dbReference type="AlphaFoldDB" id="A0A370U7E9"/>
<dbReference type="EMBL" id="QKRA01000006">
    <property type="protein sequence ID" value="RDL43716.1"/>
    <property type="molecule type" value="Genomic_DNA"/>
</dbReference>
<sequence length="125" mass="13943">MKVQRINWPHEVPEKLLTACGDDFKTIRNQVQDGIAHLYKLESNNTDLLVVTRGEETPSGREFVVVCVAGHGMKDAGQFLIDNASRLGFDCIRYHASEATHRLYSAYGFGGDEIERVYKVALGGE</sequence>
<proteinExistence type="predicted"/>
<gene>
    <name evidence="1" type="ORF">DN730_13295</name>
</gene>
<accession>A0A370U7E9</accession>
<reference evidence="1 2" key="1">
    <citation type="submission" date="2018-06" db="EMBL/GenBank/DDBJ databases">
        <title>Marinomonas sp. YLB-05 draft genome sequence.</title>
        <authorList>
            <person name="Yu L."/>
            <person name="Tang X."/>
        </authorList>
    </citation>
    <scope>NUCLEOTIDE SEQUENCE [LARGE SCALE GENOMIC DNA]</scope>
    <source>
        <strain evidence="1 2">YLB-05</strain>
    </source>
</reference>